<dbReference type="GO" id="GO:0016020">
    <property type="term" value="C:membrane"/>
    <property type="evidence" value="ECO:0007669"/>
    <property type="project" value="TreeGrafter"/>
</dbReference>
<dbReference type="PANTHER" id="PTHR33539:SF1">
    <property type="entry name" value="UPF0764 PROTEIN C16ORF89"/>
    <property type="match status" value="1"/>
</dbReference>
<gene>
    <name evidence="1" type="ORF">RN001_013595</name>
</gene>
<reference evidence="2" key="1">
    <citation type="submission" date="2023-01" db="EMBL/GenBank/DDBJ databases">
        <title>Key to firefly adult light organ development and bioluminescence: homeobox transcription factors regulate luciferase expression and transportation to peroxisome.</title>
        <authorList>
            <person name="Fu X."/>
        </authorList>
    </citation>
    <scope>NUCLEOTIDE SEQUENCE [LARGE SCALE GENOMIC DNA]</scope>
</reference>
<organism evidence="1 2">
    <name type="scientific">Aquatica leii</name>
    <dbReference type="NCBI Taxonomy" id="1421715"/>
    <lineage>
        <taxon>Eukaryota</taxon>
        <taxon>Metazoa</taxon>
        <taxon>Ecdysozoa</taxon>
        <taxon>Arthropoda</taxon>
        <taxon>Hexapoda</taxon>
        <taxon>Insecta</taxon>
        <taxon>Pterygota</taxon>
        <taxon>Neoptera</taxon>
        <taxon>Endopterygota</taxon>
        <taxon>Coleoptera</taxon>
        <taxon>Polyphaga</taxon>
        <taxon>Elateriformia</taxon>
        <taxon>Elateroidea</taxon>
        <taxon>Lampyridae</taxon>
        <taxon>Luciolinae</taxon>
        <taxon>Aquatica</taxon>
    </lineage>
</organism>
<proteinExistence type="predicted"/>
<name>A0AAN7PZZ6_9COLE</name>
<protein>
    <submittedName>
        <fullName evidence="1">Uncharacterized protein</fullName>
    </submittedName>
</protein>
<dbReference type="Proteomes" id="UP001353858">
    <property type="component" value="Unassembled WGS sequence"/>
</dbReference>
<comment type="caution">
    <text evidence="1">The sequence shown here is derived from an EMBL/GenBank/DDBJ whole genome shotgun (WGS) entry which is preliminary data.</text>
</comment>
<dbReference type="GO" id="GO:0005829">
    <property type="term" value="C:cytosol"/>
    <property type="evidence" value="ECO:0007669"/>
    <property type="project" value="TreeGrafter"/>
</dbReference>
<accession>A0AAN7PZZ6</accession>
<sequence length="298" mass="34039">MNVDGMFGVVVAQAHLQTLRTPDSKPRFEYLTNLASYLVNHFKGNHSNASSRNDMFMKYLLNVNIWTREITFIYGQLHGKSYVDYSTCGEYLDSLANMHFSEELSDDCLLGVIEQSLSEKHLCWLDEECSDFLSGNKFLPGYGLTHKLLLVQTIRARKCKWDAFKIHRRVVEFCSKIHRETVKIQNCKYVSFLDDLFIEQIVMCGYEGFEEFMTTEWMEHVLKIQSPHGCFGTSTSSSVFEKREANLIKHNCIDHTSGLGAAALSLFLRFLTVSGKGGKFVIVDGYGNHTNQTVIKHV</sequence>
<dbReference type="EMBL" id="JARPUR010000006">
    <property type="protein sequence ID" value="KAK4874235.1"/>
    <property type="molecule type" value="Genomic_DNA"/>
</dbReference>
<evidence type="ECO:0000313" key="1">
    <source>
        <dbReference type="EMBL" id="KAK4874235.1"/>
    </source>
</evidence>
<evidence type="ECO:0000313" key="2">
    <source>
        <dbReference type="Proteomes" id="UP001353858"/>
    </source>
</evidence>
<dbReference type="AlphaFoldDB" id="A0AAN7PZZ6"/>
<dbReference type="PANTHER" id="PTHR33539">
    <property type="entry name" value="UPF0764 PROTEIN C16ORF89"/>
    <property type="match status" value="1"/>
</dbReference>
<dbReference type="Pfam" id="PF15882">
    <property type="entry name" value="DUF4735"/>
    <property type="match status" value="1"/>
</dbReference>
<dbReference type="InterPro" id="IPR031751">
    <property type="entry name" value="DUF4735"/>
</dbReference>
<keyword evidence="2" id="KW-1185">Reference proteome</keyword>